<sequence>NCEKSRTLIVLKSRGVTASAQKACVLIAQMWAVLGKFGSRPKWLFKPVLCPVFRFSYRYQFLKLFSNNKILGKLFLSPETSILYSESYSFKNERVP</sequence>
<dbReference type="AlphaFoldDB" id="A0A9N7R2H4"/>
<organism evidence="1 2">
    <name type="scientific">Striga hermonthica</name>
    <name type="common">Purple witchweed</name>
    <name type="synonym">Buchnera hermonthica</name>
    <dbReference type="NCBI Taxonomy" id="68872"/>
    <lineage>
        <taxon>Eukaryota</taxon>
        <taxon>Viridiplantae</taxon>
        <taxon>Streptophyta</taxon>
        <taxon>Embryophyta</taxon>
        <taxon>Tracheophyta</taxon>
        <taxon>Spermatophyta</taxon>
        <taxon>Magnoliopsida</taxon>
        <taxon>eudicotyledons</taxon>
        <taxon>Gunneridae</taxon>
        <taxon>Pentapetalae</taxon>
        <taxon>asterids</taxon>
        <taxon>lamiids</taxon>
        <taxon>Lamiales</taxon>
        <taxon>Orobanchaceae</taxon>
        <taxon>Buchnereae</taxon>
        <taxon>Striga</taxon>
    </lineage>
</organism>
<keyword evidence="2" id="KW-1185">Reference proteome</keyword>
<dbReference type="EMBL" id="CACSLK010002516">
    <property type="protein sequence ID" value="CAA0808167.1"/>
    <property type="molecule type" value="Genomic_DNA"/>
</dbReference>
<evidence type="ECO:0000313" key="2">
    <source>
        <dbReference type="Proteomes" id="UP001153555"/>
    </source>
</evidence>
<protein>
    <submittedName>
        <fullName evidence="1">Uncharacterized protein</fullName>
    </submittedName>
</protein>
<name>A0A9N7R2H4_STRHE</name>
<proteinExistence type="predicted"/>
<accession>A0A9N7R2H4</accession>
<evidence type="ECO:0000313" key="1">
    <source>
        <dbReference type="EMBL" id="CAA0808167.1"/>
    </source>
</evidence>
<comment type="caution">
    <text evidence="1">The sequence shown here is derived from an EMBL/GenBank/DDBJ whole genome shotgun (WGS) entry which is preliminary data.</text>
</comment>
<feature type="non-terminal residue" evidence="1">
    <location>
        <position position="96"/>
    </location>
</feature>
<gene>
    <name evidence="1" type="ORF">SHERM_10531</name>
</gene>
<dbReference type="Proteomes" id="UP001153555">
    <property type="component" value="Unassembled WGS sequence"/>
</dbReference>
<feature type="non-terminal residue" evidence="1">
    <location>
        <position position="1"/>
    </location>
</feature>
<reference evidence="1" key="1">
    <citation type="submission" date="2019-12" db="EMBL/GenBank/DDBJ databases">
        <authorList>
            <person name="Scholes J."/>
        </authorList>
    </citation>
    <scope>NUCLEOTIDE SEQUENCE</scope>
</reference>